<keyword evidence="1" id="KW-1133">Transmembrane helix</keyword>
<keyword evidence="1" id="KW-0812">Transmembrane</keyword>
<proteinExistence type="predicted"/>
<dbReference type="RefSeq" id="WP_406644729.1">
    <property type="nucleotide sequence ID" value="NZ_CP123584.1"/>
</dbReference>
<name>A0ABZ2XN28_9RHOB</name>
<organism evidence="2 3">
    <name type="scientific">Aliisedimentitalea scapharcae</name>
    <dbReference type="NCBI Taxonomy" id="1524259"/>
    <lineage>
        <taxon>Bacteria</taxon>
        <taxon>Pseudomonadati</taxon>
        <taxon>Pseudomonadota</taxon>
        <taxon>Alphaproteobacteria</taxon>
        <taxon>Rhodobacterales</taxon>
        <taxon>Roseobacteraceae</taxon>
        <taxon>Aliisedimentitalea</taxon>
    </lineage>
</organism>
<dbReference type="EMBL" id="CP123584">
    <property type="protein sequence ID" value="WZK87475.1"/>
    <property type="molecule type" value="Genomic_DNA"/>
</dbReference>
<reference evidence="2 3" key="1">
    <citation type="submission" date="2023-04" db="EMBL/GenBank/DDBJ databases">
        <title>Complete genome sequence of Alisedimentitalea scapharcae.</title>
        <authorList>
            <person name="Rong J.-C."/>
            <person name="Yi M.-L."/>
            <person name="Zhao Q."/>
        </authorList>
    </citation>
    <scope>NUCLEOTIDE SEQUENCE [LARGE SCALE GENOMIC DNA]</scope>
    <source>
        <strain evidence="2 3">KCTC 42119</strain>
    </source>
</reference>
<feature type="transmembrane region" description="Helical" evidence="1">
    <location>
        <begin position="45"/>
        <end position="66"/>
    </location>
</feature>
<evidence type="ECO:0000256" key="1">
    <source>
        <dbReference type="SAM" id="Phobius"/>
    </source>
</evidence>
<gene>
    <name evidence="2" type="ORF">QEZ52_12710</name>
</gene>
<evidence type="ECO:0000313" key="2">
    <source>
        <dbReference type="EMBL" id="WZK87475.1"/>
    </source>
</evidence>
<accession>A0ABZ2XN28</accession>
<protein>
    <submittedName>
        <fullName evidence="2">Uncharacterized protein</fullName>
    </submittedName>
</protein>
<evidence type="ECO:0000313" key="3">
    <source>
        <dbReference type="Proteomes" id="UP001623232"/>
    </source>
</evidence>
<sequence>MAKTTKQLLSQKIVSFAPFALPVLGGVLGVVYVNLTPKEFNNPVLWIGIGAIAGWLVSRIVVNLIGRVR</sequence>
<keyword evidence="1" id="KW-0472">Membrane</keyword>
<keyword evidence="3" id="KW-1185">Reference proteome</keyword>
<feature type="transmembrane region" description="Helical" evidence="1">
    <location>
        <begin position="12"/>
        <end position="33"/>
    </location>
</feature>
<dbReference type="Proteomes" id="UP001623232">
    <property type="component" value="Chromosome"/>
</dbReference>